<dbReference type="RefSeq" id="WP_244885400.1">
    <property type="nucleotide sequence ID" value="NZ_CP136137.1"/>
</dbReference>
<dbReference type="Pfam" id="PF13472">
    <property type="entry name" value="Lipase_GDSL_2"/>
    <property type="match status" value="1"/>
</dbReference>
<reference evidence="3 4" key="1">
    <citation type="journal article" date="2023" name="Virus Evol.">
        <title>Computational host range prediction-The good, the bad, and the ugly.</title>
        <authorList>
            <person name="Howell A.A."/>
            <person name="Versoza C.J."/>
            <person name="Pfeifer S.P."/>
        </authorList>
    </citation>
    <scope>NUCLEOTIDE SEQUENCE [LARGE SCALE GENOMIC DNA]</scope>
    <source>
        <strain evidence="3 4">1610/1b</strain>
    </source>
</reference>
<protein>
    <submittedName>
        <fullName evidence="3">SGNH/GDSL hydrolase family protein</fullName>
        <ecNumber evidence="3">3.1.-.-</ecNumber>
    </submittedName>
</protein>
<evidence type="ECO:0000313" key="3">
    <source>
        <dbReference type="EMBL" id="WYY08851.1"/>
    </source>
</evidence>
<dbReference type="InterPro" id="IPR053140">
    <property type="entry name" value="GDSL_Rv0518-like"/>
</dbReference>
<dbReference type="PANTHER" id="PTHR43784:SF2">
    <property type="entry name" value="GDSL-LIKE LIPASE_ACYLHYDROLASE, PUTATIVE (AFU_ORTHOLOGUE AFUA_2G00820)-RELATED"/>
    <property type="match status" value="1"/>
</dbReference>
<proteinExistence type="predicted"/>
<dbReference type="InterPro" id="IPR036514">
    <property type="entry name" value="SGNH_hydro_sf"/>
</dbReference>
<evidence type="ECO:0000259" key="2">
    <source>
        <dbReference type="Pfam" id="PF13472"/>
    </source>
</evidence>
<dbReference type="Proteomes" id="UP001479933">
    <property type="component" value="Chromosome"/>
</dbReference>
<evidence type="ECO:0000256" key="1">
    <source>
        <dbReference type="SAM" id="MobiDB-lite"/>
    </source>
</evidence>
<feature type="domain" description="SGNH hydrolase-type esterase" evidence="2">
    <location>
        <begin position="14"/>
        <end position="190"/>
    </location>
</feature>
<sequence>MIATPADGALRYVAIGDSLSEGVGDAPWSDGVPRGWTDRLAGLLAAQYPETVVQYGNLAIRGQKARQVLQTQLAAAREVAPHVVTLTAGMNDILRPRVDFDRLRTDLTALVDPFTEAGTAVVVVPIPDVSGVSPAGRLVDGRRRALNAIYSELVDDHRVLPLTPTAGTVFEDPRAWADDRLHLGPLGHQRLAEAAAATLGLPVSADHLAAPDGPPPPRTAAGELRWVYRHVAPWLGRRLRGASSGDGRTAKRPELLPVRR</sequence>
<dbReference type="EC" id="3.1.-.-" evidence="3"/>
<dbReference type="EMBL" id="CP136137">
    <property type="protein sequence ID" value="WYY08851.1"/>
    <property type="molecule type" value="Genomic_DNA"/>
</dbReference>
<dbReference type="InterPro" id="IPR013830">
    <property type="entry name" value="SGNH_hydro"/>
</dbReference>
<keyword evidence="4" id="KW-1185">Reference proteome</keyword>
<dbReference type="PANTHER" id="PTHR43784">
    <property type="entry name" value="GDSL-LIKE LIPASE/ACYLHYDROLASE, PUTATIVE (AFU_ORTHOLOGUE AFUA_2G00820)-RELATED"/>
    <property type="match status" value="1"/>
</dbReference>
<dbReference type="SUPFAM" id="SSF52266">
    <property type="entry name" value="SGNH hydrolase"/>
    <property type="match status" value="1"/>
</dbReference>
<keyword evidence="3" id="KW-0378">Hydrolase</keyword>
<dbReference type="Gene3D" id="3.40.50.1110">
    <property type="entry name" value="SGNH hydrolase"/>
    <property type="match status" value="1"/>
</dbReference>
<gene>
    <name evidence="3" type="ORF">RVF87_07285</name>
</gene>
<evidence type="ECO:0000313" key="4">
    <source>
        <dbReference type="Proteomes" id="UP001479933"/>
    </source>
</evidence>
<dbReference type="CDD" id="cd01832">
    <property type="entry name" value="SGNH_hydrolase_like_1"/>
    <property type="match status" value="1"/>
</dbReference>
<accession>A0ABZ2U636</accession>
<name>A0ABZ2U636_9ACTN</name>
<feature type="region of interest" description="Disordered" evidence="1">
    <location>
        <begin position="239"/>
        <end position="260"/>
    </location>
</feature>
<dbReference type="GO" id="GO:0016787">
    <property type="term" value="F:hydrolase activity"/>
    <property type="evidence" value="ECO:0007669"/>
    <property type="project" value="UniProtKB-KW"/>
</dbReference>
<organism evidence="3 4">
    <name type="scientific">Gordonia hydrophobica</name>
    <dbReference type="NCBI Taxonomy" id="40516"/>
    <lineage>
        <taxon>Bacteria</taxon>
        <taxon>Bacillati</taxon>
        <taxon>Actinomycetota</taxon>
        <taxon>Actinomycetes</taxon>
        <taxon>Mycobacteriales</taxon>
        <taxon>Gordoniaceae</taxon>
        <taxon>Gordonia</taxon>
    </lineage>
</organism>